<gene>
    <name evidence="9" type="ORF">CUT44_18365</name>
</gene>
<organism evidence="9 10">
    <name type="scientific">Streptomyces carminius</name>
    <dbReference type="NCBI Taxonomy" id="2665496"/>
    <lineage>
        <taxon>Bacteria</taxon>
        <taxon>Bacillati</taxon>
        <taxon>Actinomycetota</taxon>
        <taxon>Actinomycetes</taxon>
        <taxon>Kitasatosporales</taxon>
        <taxon>Streptomycetaceae</taxon>
        <taxon>Streptomyces</taxon>
    </lineage>
</organism>
<reference evidence="9 10" key="1">
    <citation type="submission" date="2017-11" db="EMBL/GenBank/DDBJ databases">
        <title>Streptomyces carmine sp. nov., a novel actinomycete isolated from Sophora alopecuroides in Xinjiang, China.</title>
        <authorList>
            <person name="Wang Y."/>
            <person name="Luo X."/>
            <person name="Wan C."/>
            <person name="Zhang L."/>
        </authorList>
    </citation>
    <scope>NUCLEOTIDE SEQUENCE [LARGE SCALE GENOMIC DNA]</scope>
    <source>
        <strain evidence="9 10">TRM SA0054</strain>
    </source>
</reference>
<comment type="similarity">
    <text evidence="6">Belongs to the ABC-4 integral membrane protein family.</text>
</comment>
<dbReference type="InterPro" id="IPR050250">
    <property type="entry name" value="Macrolide_Exporter_MacB"/>
</dbReference>
<feature type="transmembrane region" description="Helical" evidence="7">
    <location>
        <begin position="323"/>
        <end position="343"/>
    </location>
</feature>
<feature type="transmembrane region" description="Helical" evidence="7">
    <location>
        <begin position="63"/>
        <end position="81"/>
    </location>
</feature>
<evidence type="ECO:0000313" key="9">
    <source>
        <dbReference type="EMBL" id="PJE96462.1"/>
    </source>
</evidence>
<keyword evidence="5 7" id="KW-0472">Membrane</keyword>
<evidence type="ECO:0000256" key="2">
    <source>
        <dbReference type="ARBA" id="ARBA00022475"/>
    </source>
</evidence>
<feature type="transmembrane region" description="Helical" evidence="7">
    <location>
        <begin position="224"/>
        <end position="242"/>
    </location>
</feature>
<accession>A0A2M8LWY1</accession>
<feature type="transmembrane region" description="Helical" evidence="7">
    <location>
        <begin position="193"/>
        <end position="212"/>
    </location>
</feature>
<dbReference type="Proteomes" id="UP000230407">
    <property type="component" value="Unassembled WGS sequence"/>
</dbReference>
<dbReference type="PANTHER" id="PTHR30572">
    <property type="entry name" value="MEMBRANE COMPONENT OF TRANSPORTER-RELATED"/>
    <property type="match status" value="1"/>
</dbReference>
<evidence type="ECO:0000256" key="4">
    <source>
        <dbReference type="ARBA" id="ARBA00022989"/>
    </source>
</evidence>
<evidence type="ECO:0000256" key="5">
    <source>
        <dbReference type="ARBA" id="ARBA00023136"/>
    </source>
</evidence>
<comment type="subcellular location">
    <subcellularLocation>
        <location evidence="1">Cell membrane</location>
        <topology evidence="1">Multi-pass membrane protein</topology>
    </subcellularLocation>
</comment>
<feature type="transmembrane region" description="Helical" evidence="7">
    <location>
        <begin position="109"/>
        <end position="132"/>
    </location>
</feature>
<dbReference type="RefSeq" id="WP_100202955.1">
    <property type="nucleotide sequence ID" value="NZ_PGGW01000058.1"/>
</dbReference>
<dbReference type="InterPro" id="IPR003838">
    <property type="entry name" value="ABC3_permease_C"/>
</dbReference>
<dbReference type="AlphaFoldDB" id="A0A2M8LWY1"/>
<keyword evidence="4 7" id="KW-1133">Transmembrane helix</keyword>
<keyword evidence="3 7" id="KW-0812">Transmembrane</keyword>
<proteinExistence type="inferred from homology"/>
<evidence type="ECO:0000256" key="1">
    <source>
        <dbReference type="ARBA" id="ARBA00004651"/>
    </source>
</evidence>
<dbReference type="Pfam" id="PF02687">
    <property type="entry name" value="FtsX"/>
    <property type="match status" value="2"/>
</dbReference>
<feature type="transmembrane region" description="Helical" evidence="7">
    <location>
        <begin position="411"/>
        <end position="431"/>
    </location>
</feature>
<dbReference type="GO" id="GO:0005886">
    <property type="term" value="C:plasma membrane"/>
    <property type="evidence" value="ECO:0007669"/>
    <property type="project" value="UniProtKB-SubCell"/>
</dbReference>
<protein>
    <submittedName>
        <fullName evidence="9">Transporter</fullName>
    </submittedName>
</protein>
<evidence type="ECO:0000259" key="8">
    <source>
        <dbReference type="Pfam" id="PF02687"/>
    </source>
</evidence>
<feature type="transmembrane region" description="Helical" evidence="7">
    <location>
        <begin position="152"/>
        <end position="173"/>
    </location>
</feature>
<keyword evidence="10" id="KW-1185">Reference proteome</keyword>
<dbReference type="EMBL" id="PGGW01000058">
    <property type="protein sequence ID" value="PJE96462.1"/>
    <property type="molecule type" value="Genomic_DNA"/>
</dbReference>
<keyword evidence="2" id="KW-1003">Cell membrane</keyword>
<evidence type="ECO:0000256" key="6">
    <source>
        <dbReference type="ARBA" id="ARBA00038076"/>
    </source>
</evidence>
<dbReference type="GO" id="GO:0022857">
    <property type="term" value="F:transmembrane transporter activity"/>
    <property type="evidence" value="ECO:0007669"/>
    <property type="project" value="TreeGrafter"/>
</dbReference>
<feature type="transmembrane region" description="Helical" evidence="7">
    <location>
        <begin position="278"/>
        <end position="297"/>
    </location>
</feature>
<feature type="transmembrane region" description="Helical" evidence="7">
    <location>
        <begin position="364"/>
        <end position="391"/>
    </location>
</feature>
<comment type="caution">
    <text evidence="9">The sequence shown here is derived from an EMBL/GenBank/DDBJ whole genome shotgun (WGS) entry which is preliminary data.</text>
</comment>
<name>A0A2M8LWY1_9ACTN</name>
<feature type="domain" description="ABC3 transporter permease C-terminal" evidence="8">
    <location>
        <begin position="323"/>
        <end position="436"/>
    </location>
</feature>
<feature type="domain" description="ABC3 transporter permease C-terminal" evidence="8">
    <location>
        <begin position="65"/>
        <end position="178"/>
    </location>
</feature>
<evidence type="ECO:0000256" key="7">
    <source>
        <dbReference type="SAM" id="Phobius"/>
    </source>
</evidence>
<evidence type="ECO:0000256" key="3">
    <source>
        <dbReference type="ARBA" id="ARBA00022692"/>
    </source>
</evidence>
<sequence length="447" mass="45107">MFALAVRSVRKRPGRFFATLLATSLGAALTMTFGSLRDTADAAGGAAATGAETLGTVGTMVGGYGALLVFFSVASTLTVNVRQRAAELALLRSIGATPGQIRRMVVGEAAVLALAGVLVAVVPAVFGGRLLLEMFKDSGQVAQGVDHALGPVALLSGIGVTLLASVGAAFLAVRRATREAAGKRGRSGRVRTVVGCLIVAAGTAGVLATFGMDAEEPALMAAPGYGAIVLAVGFALLSPVLLRGLLAMAGRPVAALAGVSGQLAVHNMRKGAERLSGVLMPMTIFVGLATATLYMRAIQNDVLTPSGVTVTAEDENMETLNTMLVGIIVVFACLMLVNSLYAATTHRRSEFGRQRLAGATPGQVMGMVGVETLVLTVTGVFLGTAAGLAGVTAFNSVLTDSTLPTAQGPGIWLVIVAVAAVATLVTGLSTARRTLGVPAVRAAAVAA</sequence>
<dbReference type="PANTHER" id="PTHR30572:SF4">
    <property type="entry name" value="ABC TRANSPORTER PERMEASE YTRF"/>
    <property type="match status" value="1"/>
</dbReference>
<evidence type="ECO:0000313" key="10">
    <source>
        <dbReference type="Proteomes" id="UP000230407"/>
    </source>
</evidence>